<comment type="caution">
    <text evidence="2">The sequence shown here is derived from an EMBL/GenBank/DDBJ whole genome shotgun (WGS) entry which is preliminary data.</text>
</comment>
<proteinExistence type="predicted"/>
<evidence type="ECO:0000256" key="1">
    <source>
        <dbReference type="SAM" id="MobiDB-lite"/>
    </source>
</evidence>
<evidence type="ECO:0000313" key="3">
    <source>
        <dbReference type="Proteomes" id="UP001642464"/>
    </source>
</evidence>
<protein>
    <submittedName>
        <fullName evidence="2">Uncharacterized protein</fullName>
    </submittedName>
</protein>
<organism evidence="2 3">
    <name type="scientific">Durusdinium trenchii</name>
    <dbReference type="NCBI Taxonomy" id="1381693"/>
    <lineage>
        <taxon>Eukaryota</taxon>
        <taxon>Sar</taxon>
        <taxon>Alveolata</taxon>
        <taxon>Dinophyceae</taxon>
        <taxon>Suessiales</taxon>
        <taxon>Symbiodiniaceae</taxon>
        <taxon>Durusdinium</taxon>
    </lineage>
</organism>
<dbReference type="EMBL" id="CAXAMM010010557">
    <property type="protein sequence ID" value="CAK9023594.1"/>
    <property type="molecule type" value="Genomic_DNA"/>
</dbReference>
<keyword evidence="3" id="KW-1185">Reference proteome</keyword>
<evidence type="ECO:0000313" key="2">
    <source>
        <dbReference type="EMBL" id="CAK9023594.1"/>
    </source>
</evidence>
<accession>A0ABP0K9W7</accession>
<sequence length="121" mass="13782">MALKKAIYVSMGLLVGSCVGYCLDVLVMGSVAGAMCGIWMALMFHLFDLPSRPSTKSRPLVQTPEQGLVKQWTKEEKQTPQEQMAPSQERPTHLQRFRNNRKVLDKSNHMAHMVHKHEKHI</sequence>
<feature type="region of interest" description="Disordered" evidence="1">
    <location>
        <begin position="72"/>
        <end position="107"/>
    </location>
</feature>
<reference evidence="2 3" key="1">
    <citation type="submission" date="2024-02" db="EMBL/GenBank/DDBJ databases">
        <authorList>
            <person name="Chen Y."/>
            <person name="Shah S."/>
            <person name="Dougan E. K."/>
            <person name="Thang M."/>
            <person name="Chan C."/>
        </authorList>
    </citation>
    <scope>NUCLEOTIDE SEQUENCE [LARGE SCALE GENOMIC DNA]</scope>
</reference>
<gene>
    <name evidence="2" type="ORF">SCF082_LOCUS16277</name>
</gene>
<name>A0ABP0K9W7_9DINO</name>
<dbReference type="Proteomes" id="UP001642464">
    <property type="component" value="Unassembled WGS sequence"/>
</dbReference>
<dbReference type="PROSITE" id="PS51257">
    <property type="entry name" value="PROKAR_LIPOPROTEIN"/>
    <property type="match status" value="1"/>
</dbReference>